<evidence type="ECO:0000259" key="1">
    <source>
        <dbReference type="Pfam" id="PF07728"/>
    </source>
</evidence>
<keyword evidence="3" id="KW-1185">Reference proteome</keyword>
<dbReference type="PANTHER" id="PTHR42759:SF1">
    <property type="entry name" value="MAGNESIUM-CHELATASE SUBUNIT CHLD"/>
    <property type="match status" value="1"/>
</dbReference>
<dbReference type="Gene3D" id="3.40.50.300">
    <property type="entry name" value="P-loop containing nucleotide triphosphate hydrolases"/>
    <property type="match status" value="1"/>
</dbReference>
<dbReference type="EMBL" id="SHKW01000008">
    <property type="protein sequence ID" value="RZU29038.1"/>
    <property type="molecule type" value="Genomic_DNA"/>
</dbReference>
<name>A0A4Q7XY57_9BACT</name>
<dbReference type="OrthoDB" id="9783370at2"/>
<dbReference type="InterPro" id="IPR027417">
    <property type="entry name" value="P-loop_NTPase"/>
</dbReference>
<dbReference type="Proteomes" id="UP000292958">
    <property type="component" value="Unassembled WGS sequence"/>
</dbReference>
<dbReference type="RefSeq" id="WP_130425488.1">
    <property type="nucleotide sequence ID" value="NZ_SHKW01000008.1"/>
</dbReference>
<gene>
    <name evidence="2" type="ORF">BDD14_6632</name>
</gene>
<dbReference type="GO" id="GO:0016887">
    <property type="term" value="F:ATP hydrolysis activity"/>
    <property type="evidence" value="ECO:0007669"/>
    <property type="project" value="InterPro"/>
</dbReference>
<evidence type="ECO:0000313" key="3">
    <source>
        <dbReference type="Proteomes" id="UP000292958"/>
    </source>
</evidence>
<feature type="domain" description="ATPase dynein-related AAA" evidence="1">
    <location>
        <begin position="38"/>
        <end position="190"/>
    </location>
</feature>
<dbReference type="InterPro" id="IPR011704">
    <property type="entry name" value="ATPase_dyneun-rel_AAA"/>
</dbReference>
<dbReference type="AlphaFoldDB" id="A0A4Q7XY57"/>
<comment type="caution">
    <text evidence="2">The sequence shown here is derived from an EMBL/GenBank/DDBJ whole genome shotgun (WGS) entry which is preliminary data.</text>
</comment>
<accession>A0A4Q7XY57</accession>
<protein>
    <submittedName>
        <fullName evidence="2">Dynein-related subfamily AAA family protein</fullName>
    </submittedName>
</protein>
<dbReference type="SUPFAM" id="SSF52540">
    <property type="entry name" value="P-loop containing nucleoside triphosphate hydrolases"/>
    <property type="match status" value="1"/>
</dbReference>
<dbReference type="PANTHER" id="PTHR42759">
    <property type="entry name" value="MOXR FAMILY PROTEIN"/>
    <property type="match status" value="1"/>
</dbReference>
<dbReference type="Pfam" id="PF07728">
    <property type="entry name" value="AAA_5"/>
    <property type="match status" value="1"/>
</dbReference>
<proteinExistence type="predicted"/>
<sequence>MSIFESPETTHNALKNVGYLTTPENSTVVYLAANLNRPLLLEGPAGAGKTQLALSISMAERLRFIRLQCYSGITDKQAIGDYNRALQEMFVLLQAKNQTHTWDEIRQTISGRDFFSAGPLLEALESPERVVLLVDELDKVDYAFEALLLELLSVWEMSIPGMGTIRATQPPFTVITSNNERTLGFALRRRSFYMEIGHPSAVLEAEIVARKTPSLPPELHAFIAGLGEALRAYTLEKPPSISEMTDIAMALYQLGKTTILPEDTEMLLPLFGKTMKDRNKLMVKDNLKSIVAKARLNAEELIGISKDDAGEAAA</sequence>
<dbReference type="InterPro" id="IPR050764">
    <property type="entry name" value="CbbQ/NirQ/NorQ/GpvN"/>
</dbReference>
<reference evidence="2 3" key="1">
    <citation type="submission" date="2019-02" db="EMBL/GenBank/DDBJ databases">
        <title>Genomic Encyclopedia of Archaeal and Bacterial Type Strains, Phase II (KMG-II): from individual species to whole genera.</title>
        <authorList>
            <person name="Goeker M."/>
        </authorList>
    </citation>
    <scope>NUCLEOTIDE SEQUENCE [LARGE SCALE GENOMIC DNA]</scope>
    <source>
        <strain evidence="2 3">DSM 18101</strain>
    </source>
</reference>
<organism evidence="2 3">
    <name type="scientific">Edaphobacter modestus</name>
    <dbReference type="NCBI Taxonomy" id="388466"/>
    <lineage>
        <taxon>Bacteria</taxon>
        <taxon>Pseudomonadati</taxon>
        <taxon>Acidobacteriota</taxon>
        <taxon>Terriglobia</taxon>
        <taxon>Terriglobales</taxon>
        <taxon>Acidobacteriaceae</taxon>
        <taxon>Edaphobacter</taxon>
    </lineage>
</organism>
<evidence type="ECO:0000313" key="2">
    <source>
        <dbReference type="EMBL" id="RZU29038.1"/>
    </source>
</evidence>
<dbReference type="GO" id="GO:0005524">
    <property type="term" value="F:ATP binding"/>
    <property type="evidence" value="ECO:0007669"/>
    <property type="project" value="InterPro"/>
</dbReference>